<protein>
    <recommendedName>
        <fullName evidence="1">DUF218 domain-containing protein</fullName>
    </recommendedName>
</protein>
<dbReference type="HOGENOM" id="CLU_111107_0_0_6"/>
<proteinExistence type="predicted"/>
<reference evidence="2 3" key="1">
    <citation type="journal article" date="2012" name="J. Bacteriol.">
        <title>Complete genome sequences of Methylophaga sp. strain JAM1 and Methylophaga sp. strain JAM7.</title>
        <authorList>
            <person name="Villeneuve C."/>
            <person name="Martineau C."/>
            <person name="Mauffrey F."/>
            <person name="Villemur R."/>
        </authorList>
    </citation>
    <scope>NUCLEOTIDE SEQUENCE [LARGE SCALE GENOMIC DNA]</scope>
    <source>
        <strain evidence="2 3">JAM1</strain>
    </source>
</reference>
<dbReference type="Proteomes" id="UP000009144">
    <property type="component" value="Chromosome"/>
</dbReference>
<keyword evidence="3" id="KW-1185">Reference proteome</keyword>
<dbReference type="eggNOG" id="COG1434">
    <property type="taxonomic scope" value="Bacteria"/>
</dbReference>
<dbReference type="PATRIC" id="fig|754476.3.peg.2231"/>
<dbReference type="AlphaFoldDB" id="I1XKZ9"/>
<dbReference type="KEGG" id="mej:Q7A_2258"/>
<name>I1XKZ9_METNJ</name>
<gene>
    <name evidence="2" type="ordered locus">Q7A_2258</name>
</gene>
<dbReference type="InterPro" id="IPR003848">
    <property type="entry name" value="DUF218"/>
</dbReference>
<evidence type="ECO:0000313" key="2">
    <source>
        <dbReference type="EMBL" id="AFI85068.1"/>
    </source>
</evidence>
<evidence type="ECO:0000313" key="3">
    <source>
        <dbReference type="Proteomes" id="UP000009144"/>
    </source>
</evidence>
<evidence type="ECO:0000259" key="1">
    <source>
        <dbReference type="Pfam" id="PF02698"/>
    </source>
</evidence>
<reference evidence="2 3" key="2">
    <citation type="journal article" date="2013" name="Int. J. Syst. Evol. Microbiol.">
        <title>Methylophaga nitratireducenticrescens sp. nov. and Methylophaga frappieri sp. nov., isolated from the biofilm of the methanol-fed denitrification system treating the seawater at the Montreal Biodome.</title>
        <authorList>
            <person name="Villeneuve C."/>
            <person name="Martineau C."/>
            <person name="Mauffrey F."/>
            <person name="Villemur R."/>
        </authorList>
    </citation>
    <scope>NUCLEOTIDE SEQUENCE [LARGE SCALE GENOMIC DNA]</scope>
    <source>
        <strain evidence="2 3">JAM1</strain>
    </source>
</reference>
<feature type="domain" description="DUF218" evidence="1">
    <location>
        <begin position="21"/>
        <end position="171"/>
    </location>
</feature>
<dbReference type="Pfam" id="PF02698">
    <property type="entry name" value="DUF218"/>
    <property type="match status" value="1"/>
</dbReference>
<dbReference type="EMBL" id="CP003390">
    <property type="protein sequence ID" value="AFI85068.1"/>
    <property type="molecule type" value="Genomic_DNA"/>
</dbReference>
<accession>I1XKZ9</accession>
<sequence>MRQLAVILAPTAPVPDRTYLVVEGWQDEDSLLSALAIFNAEGYHYMITAGGPNKRFLSPEHASYAEQAGAFMLEQGLDAEKLIVISAPESAQERTYLSAVMVREWLALNGTDLTQLNVHTSHVHARRTRSLYQKAFPDFKIGIYATVPDSFELHQWWQTSDGAKSVITELIGNVWVACCFHPGEPGSHYEKWAVEKSEQPSDPR</sequence>
<organism evidence="2 3">
    <name type="scientific">Methylophaga nitratireducenticrescens</name>
    <dbReference type="NCBI Taxonomy" id="754476"/>
    <lineage>
        <taxon>Bacteria</taxon>
        <taxon>Pseudomonadati</taxon>
        <taxon>Pseudomonadota</taxon>
        <taxon>Gammaproteobacteria</taxon>
        <taxon>Thiotrichales</taxon>
        <taxon>Piscirickettsiaceae</taxon>
        <taxon>Methylophaga</taxon>
    </lineage>
</organism>